<name>A0A382RT68_9ZZZZ</name>
<dbReference type="EMBL" id="UINC01123884">
    <property type="protein sequence ID" value="SVD00650.1"/>
    <property type="molecule type" value="Genomic_DNA"/>
</dbReference>
<sequence>MAIRLSYSGKGAIVCVTEYLKAEEFSGMDRRD</sequence>
<feature type="non-terminal residue" evidence="1">
    <location>
        <position position="32"/>
    </location>
</feature>
<accession>A0A382RT68</accession>
<organism evidence="1">
    <name type="scientific">marine metagenome</name>
    <dbReference type="NCBI Taxonomy" id="408172"/>
    <lineage>
        <taxon>unclassified sequences</taxon>
        <taxon>metagenomes</taxon>
        <taxon>ecological metagenomes</taxon>
    </lineage>
</organism>
<reference evidence="1" key="1">
    <citation type="submission" date="2018-05" db="EMBL/GenBank/DDBJ databases">
        <authorList>
            <person name="Lanie J.A."/>
            <person name="Ng W.-L."/>
            <person name="Kazmierczak K.M."/>
            <person name="Andrzejewski T.M."/>
            <person name="Davidsen T.M."/>
            <person name="Wayne K.J."/>
            <person name="Tettelin H."/>
            <person name="Glass J.I."/>
            <person name="Rusch D."/>
            <person name="Podicherti R."/>
            <person name="Tsui H.-C.T."/>
            <person name="Winkler M.E."/>
        </authorList>
    </citation>
    <scope>NUCLEOTIDE SEQUENCE</scope>
</reference>
<dbReference type="AlphaFoldDB" id="A0A382RT68"/>
<evidence type="ECO:0000313" key="1">
    <source>
        <dbReference type="EMBL" id="SVD00650.1"/>
    </source>
</evidence>
<gene>
    <name evidence="1" type="ORF">METZ01_LOCUS353504</name>
</gene>
<proteinExistence type="predicted"/>
<protein>
    <submittedName>
        <fullName evidence="1">Uncharacterized protein</fullName>
    </submittedName>
</protein>